<dbReference type="Pfam" id="PF00420">
    <property type="entry name" value="Oxidored_q2"/>
    <property type="match status" value="1"/>
</dbReference>
<keyword evidence="4 10" id="KW-0813">Transport</keyword>
<dbReference type="EMBL" id="CADCUQ010000497">
    <property type="protein sequence ID" value="CAA9409476.1"/>
    <property type="molecule type" value="Genomic_DNA"/>
</dbReference>
<dbReference type="PANTHER" id="PTHR11434">
    <property type="entry name" value="NADH-UBIQUINONE OXIDOREDUCTASE SUBUNIT ND4L"/>
    <property type="match status" value="1"/>
</dbReference>
<keyword evidence="7 10" id="KW-1278">Translocase</keyword>
<keyword evidence="9 10" id="KW-0472">Membrane</keyword>
<comment type="subunit">
    <text evidence="10">NDH-1 is composed of 14 different subunits. Subunits NuoA, H, J, K, L, M, N constitute the membrane sector of the complex.</text>
</comment>
<keyword evidence="10" id="KW-1003">Cell membrane</keyword>
<evidence type="ECO:0000256" key="9">
    <source>
        <dbReference type="ARBA" id="ARBA00023136"/>
    </source>
</evidence>
<evidence type="ECO:0000256" key="1">
    <source>
        <dbReference type="ARBA" id="ARBA00002378"/>
    </source>
</evidence>
<dbReference type="NCBIfam" id="NF004323">
    <property type="entry name" value="PRK05715.1-5"/>
    <property type="match status" value="1"/>
</dbReference>
<dbReference type="GO" id="GO:0048038">
    <property type="term" value="F:quinone binding"/>
    <property type="evidence" value="ECO:0007669"/>
    <property type="project" value="UniProtKB-KW"/>
</dbReference>
<keyword evidence="10" id="KW-0830">Ubiquinone</keyword>
<evidence type="ECO:0000256" key="10">
    <source>
        <dbReference type="HAMAP-Rule" id="MF_01456"/>
    </source>
</evidence>
<keyword evidence="8 10" id="KW-1133">Transmembrane helix</keyword>
<dbReference type="NCBIfam" id="NF004321">
    <property type="entry name" value="PRK05715.1-3"/>
    <property type="match status" value="1"/>
</dbReference>
<evidence type="ECO:0000256" key="4">
    <source>
        <dbReference type="ARBA" id="ARBA00022448"/>
    </source>
</evidence>
<dbReference type="GO" id="GO:0005886">
    <property type="term" value="C:plasma membrane"/>
    <property type="evidence" value="ECO:0007669"/>
    <property type="project" value="UniProtKB-SubCell"/>
</dbReference>
<dbReference type="GO" id="GO:0030964">
    <property type="term" value="C:NADH dehydrogenase complex"/>
    <property type="evidence" value="ECO:0007669"/>
    <property type="project" value="TreeGrafter"/>
</dbReference>
<dbReference type="AlphaFoldDB" id="A0A6J4PCB5"/>
<comment type="catalytic activity">
    <reaction evidence="10">
        <text>a quinone + NADH + 5 H(+)(in) = a quinol + NAD(+) + 4 H(+)(out)</text>
        <dbReference type="Rhea" id="RHEA:57888"/>
        <dbReference type="ChEBI" id="CHEBI:15378"/>
        <dbReference type="ChEBI" id="CHEBI:24646"/>
        <dbReference type="ChEBI" id="CHEBI:57540"/>
        <dbReference type="ChEBI" id="CHEBI:57945"/>
        <dbReference type="ChEBI" id="CHEBI:132124"/>
    </reaction>
</comment>
<evidence type="ECO:0000256" key="8">
    <source>
        <dbReference type="ARBA" id="ARBA00022989"/>
    </source>
</evidence>
<dbReference type="EC" id="7.1.1.-" evidence="10"/>
<feature type="transmembrane region" description="Helical" evidence="10">
    <location>
        <begin position="64"/>
        <end position="85"/>
    </location>
</feature>
<evidence type="ECO:0000256" key="3">
    <source>
        <dbReference type="ARBA" id="ARBA00010519"/>
    </source>
</evidence>
<protein>
    <recommendedName>
        <fullName evidence="10">NADH-quinone oxidoreductase subunit K</fullName>
        <ecNumber evidence="10">7.1.1.-</ecNumber>
    </recommendedName>
    <alternativeName>
        <fullName evidence="10">NADH dehydrogenase I subunit K</fullName>
    </alternativeName>
    <alternativeName>
        <fullName evidence="10">NDH-1 subunit K</fullName>
    </alternativeName>
</protein>
<comment type="function">
    <text evidence="1 10">NDH-1 shuttles electrons from NADH, via FMN and iron-sulfur (Fe-S) centers, to quinones in the respiratory chain. The immediate electron acceptor for the enzyme in this species is believed to be ubiquinone. Couples the redox reaction to proton translocation (for every two electrons transferred, four hydrogen ions are translocated across the cytoplasmic membrane), and thus conserves the redox energy in a proton gradient.</text>
</comment>
<keyword evidence="6 10" id="KW-0874">Quinone</keyword>
<dbReference type="GO" id="GO:0050136">
    <property type="term" value="F:NADH dehydrogenase (quinone) (non-electrogenic) activity"/>
    <property type="evidence" value="ECO:0007669"/>
    <property type="project" value="UniProtKB-UniRule"/>
</dbReference>
<reference evidence="11" key="1">
    <citation type="submission" date="2020-02" db="EMBL/GenBank/DDBJ databases">
        <authorList>
            <person name="Meier V. D."/>
        </authorList>
    </citation>
    <scope>NUCLEOTIDE SEQUENCE</scope>
    <source>
        <strain evidence="11">AVDCRST_MAG64</strain>
    </source>
</reference>
<dbReference type="FunFam" id="1.10.287.3510:FF:000001">
    <property type="entry name" value="NADH-quinone oxidoreductase subunit K"/>
    <property type="match status" value="1"/>
</dbReference>
<comment type="similarity">
    <text evidence="3 10">Belongs to the complex I subunit 4L family.</text>
</comment>
<dbReference type="InterPro" id="IPR039428">
    <property type="entry name" value="NUOK/Mnh_C1-like"/>
</dbReference>
<dbReference type="NCBIfam" id="NF004320">
    <property type="entry name" value="PRK05715.1-2"/>
    <property type="match status" value="1"/>
</dbReference>
<proteinExistence type="inferred from homology"/>
<comment type="subcellular location">
    <subcellularLocation>
        <location evidence="10">Cell membrane</location>
        <topology evidence="10">Multi-pass membrane protein</topology>
    </subcellularLocation>
    <subcellularLocation>
        <location evidence="2">Membrane</location>
        <topology evidence="2">Multi-pass membrane protein</topology>
    </subcellularLocation>
</comment>
<evidence type="ECO:0000256" key="2">
    <source>
        <dbReference type="ARBA" id="ARBA00004141"/>
    </source>
</evidence>
<feature type="transmembrane region" description="Helical" evidence="10">
    <location>
        <begin position="91"/>
        <end position="119"/>
    </location>
</feature>
<keyword evidence="5 10" id="KW-0812">Transmembrane</keyword>
<sequence>MRISDCGLKDERRDRLALPFNPRSAIRNPQSQRMSQLALQHYLIVGAILFALGLIGFMTRRNLIVMFLSTELMFQGVSVNLIAFAHYHGNLYGQAFVIFVLVIAAAEASLALALVVLLFRTKNTLDADAWRELKG</sequence>
<dbReference type="GO" id="GO:0042773">
    <property type="term" value="P:ATP synthesis coupled electron transport"/>
    <property type="evidence" value="ECO:0007669"/>
    <property type="project" value="InterPro"/>
</dbReference>
<evidence type="ECO:0000256" key="7">
    <source>
        <dbReference type="ARBA" id="ARBA00022967"/>
    </source>
</evidence>
<gene>
    <name evidence="10" type="primary">nuoK</name>
    <name evidence="11" type="ORF">AVDCRST_MAG64-2209</name>
</gene>
<name>A0A6J4PCB5_9BACT</name>
<dbReference type="HAMAP" id="MF_01456">
    <property type="entry name" value="NDH1_NuoK"/>
    <property type="match status" value="1"/>
</dbReference>
<organism evidence="11">
    <name type="scientific">uncultured Phycisphaerae bacterium</name>
    <dbReference type="NCBI Taxonomy" id="904963"/>
    <lineage>
        <taxon>Bacteria</taxon>
        <taxon>Pseudomonadati</taxon>
        <taxon>Planctomycetota</taxon>
        <taxon>Phycisphaerae</taxon>
        <taxon>environmental samples</taxon>
    </lineage>
</organism>
<dbReference type="Gene3D" id="1.10.287.3510">
    <property type="match status" value="1"/>
</dbReference>
<evidence type="ECO:0000256" key="5">
    <source>
        <dbReference type="ARBA" id="ARBA00022692"/>
    </source>
</evidence>
<accession>A0A6J4PCB5</accession>
<keyword evidence="10" id="KW-0520">NAD</keyword>
<dbReference type="PANTHER" id="PTHR11434:SF16">
    <property type="entry name" value="NADH-UBIQUINONE OXIDOREDUCTASE CHAIN 4L"/>
    <property type="match status" value="1"/>
</dbReference>
<evidence type="ECO:0000256" key="6">
    <source>
        <dbReference type="ARBA" id="ARBA00022719"/>
    </source>
</evidence>
<evidence type="ECO:0000313" key="11">
    <source>
        <dbReference type="EMBL" id="CAA9409476.1"/>
    </source>
</evidence>
<feature type="transmembrane region" description="Helical" evidence="10">
    <location>
        <begin position="39"/>
        <end position="57"/>
    </location>
</feature>
<dbReference type="InterPro" id="IPR001133">
    <property type="entry name" value="NADH_UbQ_OxRdtase_chain4L/K"/>
</dbReference>